<feature type="domain" description="Peptidase M28" evidence="2">
    <location>
        <begin position="330"/>
        <end position="540"/>
    </location>
</feature>
<dbReference type="OrthoDB" id="844214at2"/>
<keyword evidence="4" id="KW-1185">Reference proteome</keyword>
<protein>
    <submittedName>
        <fullName evidence="3">Peptidase M28</fullName>
    </submittedName>
</protein>
<accession>A0A328BAM7</accession>
<dbReference type="GO" id="GO:0006508">
    <property type="term" value="P:proteolysis"/>
    <property type="evidence" value="ECO:0007669"/>
    <property type="project" value="InterPro"/>
</dbReference>
<dbReference type="AlphaFoldDB" id="A0A328BAM7"/>
<dbReference type="Gene3D" id="3.40.630.10">
    <property type="entry name" value="Zn peptidases"/>
    <property type="match status" value="1"/>
</dbReference>
<gene>
    <name evidence="3" type="ORF">DLM85_19180</name>
</gene>
<name>A0A328BAM7_9BACT</name>
<organism evidence="3 4">
    <name type="scientific">Hymenobacter edaphi</name>
    <dbReference type="NCBI Taxonomy" id="2211146"/>
    <lineage>
        <taxon>Bacteria</taxon>
        <taxon>Pseudomonadati</taxon>
        <taxon>Bacteroidota</taxon>
        <taxon>Cytophagia</taxon>
        <taxon>Cytophagales</taxon>
        <taxon>Hymenobacteraceae</taxon>
        <taxon>Hymenobacter</taxon>
    </lineage>
</organism>
<dbReference type="InterPro" id="IPR045175">
    <property type="entry name" value="M28_fam"/>
</dbReference>
<keyword evidence="1" id="KW-0732">Signal</keyword>
<dbReference type="PANTHER" id="PTHR12147">
    <property type="entry name" value="METALLOPEPTIDASE M28 FAMILY MEMBER"/>
    <property type="match status" value="1"/>
</dbReference>
<dbReference type="Proteomes" id="UP000248553">
    <property type="component" value="Unassembled WGS sequence"/>
</dbReference>
<dbReference type="PANTHER" id="PTHR12147:SF26">
    <property type="entry name" value="PEPTIDASE M28 DOMAIN-CONTAINING PROTEIN"/>
    <property type="match status" value="1"/>
</dbReference>
<evidence type="ECO:0000313" key="3">
    <source>
        <dbReference type="EMBL" id="RAK64067.1"/>
    </source>
</evidence>
<dbReference type="RefSeq" id="WP_111479788.1">
    <property type="nucleotide sequence ID" value="NZ_QHKM01000007.1"/>
</dbReference>
<comment type="caution">
    <text evidence="3">The sequence shown here is derived from an EMBL/GenBank/DDBJ whole genome shotgun (WGS) entry which is preliminary data.</text>
</comment>
<proteinExistence type="predicted"/>
<dbReference type="Pfam" id="PF04389">
    <property type="entry name" value="Peptidase_M28"/>
    <property type="match status" value="1"/>
</dbReference>
<evidence type="ECO:0000313" key="4">
    <source>
        <dbReference type="Proteomes" id="UP000248553"/>
    </source>
</evidence>
<feature type="signal peptide" evidence="1">
    <location>
        <begin position="1"/>
        <end position="24"/>
    </location>
</feature>
<dbReference type="EMBL" id="QHKM01000007">
    <property type="protein sequence ID" value="RAK64067.1"/>
    <property type="molecule type" value="Genomic_DNA"/>
</dbReference>
<reference evidence="4" key="1">
    <citation type="submission" date="2018-05" db="EMBL/GenBank/DDBJ databases">
        <authorList>
            <person name="Nie L."/>
        </authorList>
    </citation>
    <scope>NUCLEOTIDE SEQUENCE [LARGE SCALE GENOMIC DNA]</scope>
    <source>
        <strain evidence="4">NL</strain>
    </source>
</reference>
<evidence type="ECO:0000259" key="2">
    <source>
        <dbReference type="Pfam" id="PF04389"/>
    </source>
</evidence>
<dbReference type="InterPro" id="IPR007484">
    <property type="entry name" value="Peptidase_M28"/>
</dbReference>
<dbReference type="GO" id="GO:0008235">
    <property type="term" value="F:metalloexopeptidase activity"/>
    <property type="evidence" value="ECO:0007669"/>
    <property type="project" value="InterPro"/>
</dbReference>
<feature type="chain" id="PRO_5016453948" evidence="1">
    <location>
        <begin position="25"/>
        <end position="559"/>
    </location>
</feature>
<sequence>MFRIPFLTLLLAAGVGLSSFSAQAQGKVKVKTKTSAAPAPAADDAAVTYAGTIIAADLRRHLGILASDAYEGRATGEKGQKMAADYLAARFRDLGLTGPVPGGVSPYLQPFGLVRYAPDGAGQLRVGPQTFQAGRDFLGFGPSPFRTETKADAVFLGFGIETEQYNDYQGRDVQGKDVVLLQGEPTDGRGRYLLSGTKQESEWSSTFRKAALARDKGARSVFIITFAPSAAFVPMAEGMGEALNEPGYELLQPVRQPLTGFMLTEAPPTGIGSYLTSLDLGAALLGAGPEALGQYVLASYQTRQPPPHAFALRPFTVLLPQTRLELASENVLGLLEGSDKKDEVVVISAHYDHVGIQHDTIYNGADDDGSGTSAVLELAQAFVKAKAEGHGPRRSILFLLNAGEERGLLGSDYYTGHPVVPLQQTVTDLNIDMVGRTDKRHAAADRYLYLIGADKLSSGLHALSEAANAKYAKLKLDYFYNDPKDEEKLYYRSDHYNFARHGIPVIFYTSGLHQDYHKATDDVDKIEFDKLADRARLVFYTAWELANQDQRPVVDSNKP</sequence>
<evidence type="ECO:0000256" key="1">
    <source>
        <dbReference type="SAM" id="SignalP"/>
    </source>
</evidence>
<dbReference type="SUPFAM" id="SSF53187">
    <property type="entry name" value="Zn-dependent exopeptidases"/>
    <property type="match status" value="1"/>
</dbReference>